<dbReference type="InterPro" id="IPR018033">
    <property type="entry name" value="Deacylase_DtdA_archaea"/>
</dbReference>
<comment type="catalytic activity">
    <reaction evidence="4">
        <text>a D-aminoacyl-tRNA + H2O = a tRNA + a D-alpha-amino acid + H(+)</text>
        <dbReference type="Rhea" id="RHEA:13953"/>
        <dbReference type="Rhea" id="RHEA-COMP:10123"/>
        <dbReference type="Rhea" id="RHEA-COMP:10124"/>
        <dbReference type="ChEBI" id="CHEBI:15377"/>
        <dbReference type="ChEBI" id="CHEBI:15378"/>
        <dbReference type="ChEBI" id="CHEBI:59871"/>
        <dbReference type="ChEBI" id="CHEBI:78442"/>
        <dbReference type="ChEBI" id="CHEBI:79333"/>
        <dbReference type="EC" id="3.1.1.96"/>
    </reaction>
</comment>
<evidence type="ECO:0000256" key="2">
    <source>
        <dbReference type="ARBA" id="ARBA00022801"/>
    </source>
</evidence>
<dbReference type="Pfam" id="PF04414">
    <property type="entry name" value="tRNA_deacylase"/>
    <property type="match status" value="1"/>
</dbReference>
<comment type="subunit">
    <text evidence="4">Monomer.</text>
</comment>
<organism evidence="5 6">
    <name type="scientific">Thermosphaera chiliense</name>
    <dbReference type="NCBI Taxonomy" id="3402707"/>
    <lineage>
        <taxon>Archaea</taxon>
        <taxon>Thermoproteota</taxon>
        <taxon>Thermoprotei</taxon>
        <taxon>Desulfurococcales</taxon>
        <taxon>Desulfurococcaceae</taxon>
        <taxon>Thermosphaera</taxon>
    </lineage>
</organism>
<keyword evidence="2 4" id="KW-0378">Hydrolase</keyword>
<reference evidence="5 6" key="1">
    <citation type="submission" date="2020-10" db="EMBL/GenBank/DDBJ databases">
        <title>Complete genome sequence of Thermosphaera aggregans strain 3507.</title>
        <authorList>
            <person name="Zayulina K.S."/>
            <person name="Elcheninov A.G."/>
            <person name="Toshchakov S.V."/>
            <person name="Kublanov I.V."/>
            <person name="Kochetkova T.V."/>
        </authorList>
    </citation>
    <scope>NUCLEOTIDE SEQUENCE [LARGE SCALE GENOMIC DNA]</scope>
    <source>
        <strain evidence="5 6">3507</strain>
    </source>
</reference>
<comment type="similarity">
    <text evidence="4">Belongs to the DtdA deacylase family.</text>
</comment>
<evidence type="ECO:0000313" key="6">
    <source>
        <dbReference type="Proteomes" id="UP000593766"/>
    </source>
</evidence>
<accession>A0A7M1UPC4</accession>
<keyword evidence="3 4" id="KW-0862">Zinc</keyword>
<dbReference type="InterPro" id="IPR007508">
    <property type="entry name" value="DtdA"/>
</dbReference>
<evidence type="ECO:0000256" key="3">
    <source>
        <dbReference type="ARBA" id="ARBA00022833"/>
    </source>
</evidence>
<dbReference type="AlphaFoldDB" id="A0A7M1UPC4"/>
<dbReference type="GO" id="GO:0019478">
    <property type="term" value="P:D-amino acid catabolic process"/>
    <property type="evidence" value="ECO:0007669"/>
    <property type="project" value="UniProtKB-UniRule"/>
</dbReference>
<dbReference type="Gene3D" id="3.40.630.50">
    <property type="entry name" value="AF0625-like"/>
    <property type="match status" value="1"/>
</dbReference>
<dbReference type="PANTHER" id="PTHR34667:SF1">
    <property type="entry name" value="D-AMINOACYL-TRNA DEACYLASE"/>
    <property type="match status" value="1"/>
</dbReference>
<dbReference type="PANTHER" id="PTHR34667">
    <property type="entry name" value="D-AMINOACYL-TRNA DEACYLASE"/>
    <property type="match status" value="1"/>
</dbReference>
<proteinExistence type="inferred from homology"/>
<dbReference type="Proteomes" id="UP000593766">
    <property type="component" value="Chromosome"/>
</dbReference>
<dbReference type="HAMAP" id="MF_00562">
    <property type="entry name" value="Deacylase_DtdA"/>
    <property type="match status" value="1"/>
</dbReference>
<dbReference type="GO" id="GO:0051499">
    <property type="term" value="F:D-aminoacyl-tRNA deacylase activity"/>
    <property type="evidence" value="ECO:0007669"/>
    <property type="project" value="UniProtKB-UniRule"/>
</dbReference>
<evidence type="ECO:0000256" key="4">
    <source>
        <dbReference type="HAMAP-Rule" id="MF_00562"/>
    </source>
</evidence>
<evidence type="ECO:0000256" key="1">
    <source>
        <dbReference type="ARBA" id="ARBA00022723"/>
    </source>
</evidence>
<keyword evidence="1 4" id="KW-0479">Metal-binding</keyword>
<keyword evidence="6" id="KW-1185">Reference proteome</keyword>
<dbReference type="EMBL" id="CP063144">
    <property type="protein sequence ID" value="QOR93829.1"/>
    <property type="molecule type" value="Genomic_DNA"/>
</dbReference>
<comment type="function">
    <text evidence="4">D-aminoacyl-tRNA deacylase with broad substrate specificity. By recycling D-aminoacyl-tRNA to D-amino acids and free tRNA molecules, this enzyme counteracts the toxicity associated with the formation of D-aminoacyl-tRNA entities in vivo.</text>
</comment>
<dbReference type="KEGG" id="tcs:IMZ38_04030"/>
<dbReference type="EC" id="3.1.1.96" evidence="4"/>
<dbReference type="NCBIfam" id="NF003072">
    <property type="entry name" value="PRK03995.1-4"/>
    <property type="match status" value="1"/>
</dbReference>
<comment type="cofactor">
    <cofactor evidence="4">
        <name>Zn(2+)</name>
        <dbReference type="ChEBI" id="CHEBI:29105"/>
    </cofactor>
    <text evidence="4">Binds 2 Zn(2+) ions per subunit.</text>
</comment>
<evidence type="ECO:0000313" key="5">
    <source>
        <dbReference type="EMBL" id="QOR93829.1"/>
    </source>
</evidence>
<comment type="catalytic activity">
    <reaction evidence="4">
        <text>glycyl-tRNA(Ala) + H2O = tRNA(Ala) + glycine + H(+)</text>
        <dbReference type="Rhea" id="RHEA:53744"/>
        <dbReference type="Rhea" id="RHEA-COMP:9657"/>
        <dbReference type="Rhea" id="RHEA-COMP:13640"/>
        <dbReference type="ChEBI" id="CHEBI:15377"/>
        <dbReference type="ChEBI" id="CHEBI:15378"/>
        <dbReference type="ChEBI" id="CHEBI:57305"/>
        <dbReference type="ChEBI" id="CHEBI:78442"/>
        <dbReference type="ChEBI" id="CHEBI:78522"/>
        <dbReference type="EC" id="3.1.1.96"/>
    </reaction>
</comment>
<dbReference type="OrthoDB" id="9863at2157"/>
<gene>
    <name evidence="4" type="primary">dtdA</name>
    <name evidence="5" type="ORF">IMZ38_04030</name>
</gene>
<name>A0A7M1UPC4_9CREN</name>
<dbReference type="GeneID" id="59454558"/>
<dbReference type="SUPFAM" id="SSF142535">
    <property type="entry name" value="AF0625-like"/>
    <property type="match status" value="1"/>
</dbReference>
<dbReference type="GO" id="GO:0008270">
    <property type="term" value="F:zinc ion binding"/>
    <property type="evidence" value="ECO:0007669"/>
    <property type="project" value="UniProtKB-UniRule"/>
</dbReference>
<sequence>MYGLAYSINDPAGAGIARALRDKMGLSESSVCKNSITCFQGGNIVLAGFREDVIYFDFLDDRMPPEVEIYIILSRHSSEARVKSYTVHHTGNFGGNALYGGNPGELGISSPMVSWLLLRALHDSWRNSSRAEYEVSYEATHHGPTSLSKPLVFVEIGSSVDEWGDPSNHFIIASSIVKLLESPPADCKPVIGIGGGHYPRKHTEIALKENVCYGHIIPKYALQHLSQEILDKMISRSDIDVRGIIVEKKGTRIEHRSLIEDYASRRGIEVRYV</sequence>
<dbReference type="PIRSF" id="PIRSF016210">
    <property type="entry name" value="UCP016210"/>
    <property type="match status" value="1"/>
</dbReference>
<dbReference type="RefSeq" id="WP_193435636.1">
    <property type="nucleotide sequence ID" value="NZ_CP063144.1"/>
</dbReference>
<dbReference type="Gene3D" id="3.40.50.10700">
    <property type="entry name" value="AF0625-like"/>
    <property type="match status" value="1"/>
</dbReference>
<protein>
    <recommendedName>
        <fullName evidence="4">D-aminoacyl-tRNA deacylase</fullName>
        <ecNumber evidence="4">3.1.1.96</ecNumber>
    </recommendedName>
</protein>